<name>A0ABN7X5Q4_GIGMA</name>
<protein>
    <submittedName>
        <fullName evidence="2">1526_t:CDS:1</fullName>
    </submittedName>
</protein>
<keyword evidence="3" id="KW-1185">Reference proteome</keyword>
<comment type="caution">
    <text evidence="2">The sequence shown here is derived from an EMBL/GenBank/DDBJ whole genome shotgun (WGS) entry which is preliminary data.</text>
</comment>
<evidence type="ECO:0000313" key="2">
    <source>
        <dbReference type="EMBL" id="CAG8848718.1"/>
    </source>
</evidence>
<evidence type="ECO:0000313" key="3">
    <source>
        <dbReference type="Proteomes" id="UP000789901"/>
    </source>
</evidence>
<dbReference type="EMBL" id="CAJVQB010093191">
    <property type="protein sequence ID" value="CAG8848718.1"/>
    <property type="molecule type" value="Genomic_DNA"/>
</dbReference>
<accession>A0ABN7X5Q4</accession>
<sequence>NLNSFYCTTTITRPTKRKQQLKAARAKKCAKKSHVFCKQTDYEDLVWSDQDIDERASDYFAVLLTASKNEKIWKPSSRPSIYIEGSKRTQRRKKAELKKAAQYTRSITTYFAPTLTCESSMELHVSTEVESMEIEPVDVESVESVKSVEIESVKSVEVESVEVEPAENKNEVAIKELDGMLKKDDDKMDKGWGDYKARCIGAWAQNWIKQMVFLPMMSELEPLLLEYDNKDLTMLIEKDIPLEEKRHCVITHDETTLSANDDEKSGWGPEGEQKIRPKGQGRGIHVSEFLCEPLGHVHLTKE</sequence>
<gene>
    <name evidence="2" type="ORF">GMARGA_LOCUS39325</name>
</gene>
<proteinExistence type="predicted"/>
<feature type="region of interest" description="Disordered" evidence="1">
    <location>
        <begin position="258"/>
        <end position="280"/>
    </location>
</feature>
<dbReference type="Proteomes" id="UP000789901">
    <property type="component" value="Unassembled WGS sequence"/>
</dbReference>
<organism evidence="2 3">
    <name type="scientific">Gigaspora margarita</name>
    <dbReference type="NCBI Taxonomy" id="4874"/>
    <lineage>
        <taxon>Eukaryota</taxon>
        <taxon>Fungi</taxon>
        <taxon>Fungi incertae sedis</taxon>
        <taxon>Mucoromycota</taxon>
        <taxon>Glomeromycotina</taxon>
        <taxon>Glomeromycetes</taxon>
        <taxon>Diversisporales</taxon>
        <taxon>Gigasporaceae</taxon>
        <taxon>Gigaspora</taxon>
    </lineage>
</organism>
<evidence type="ECO:0000256" key="1">
    <source>
        <dbReference type="SAM" id="MobiDB-lite"/>
    </source>
</evidence>
<reference evidence="2 3" key="1">
    <citation type="submission" date="2021-06" db="EMBL/GenBank/DDBJ databases">
        <authorList>
            <person name="Kallberg Y."/>
            <person name="Tangrot J."/>
            <person name="Rosling A."/>
        </authorList>
    </citation>
    <scope>NUCLEOTIDE SEQUENCE [LARGE SCALE GENOMIC DNA]</scope>
    <source>
        <strain evidence="2 3">120-4 pot B 10/14</strain>
    </source>
</reference>
<feature type="non-terminal residue" evidence="2">
    <location>
        <position position="1"/>
    </location>
</feature>
<feature type="compositionally biased region" description="Basic and acidic residues" evidence="1">
    <location>
        <begin position="258"/>
        <end position="275"/>
    </location>
</feature>